<dbReference type="OrthoDB" id="9785345at2"/>
<dbReference type="STRING" id="1346791.M529_17080"/>
<organism evidence="3 4">
    <name type="scientific">Sphingobium ummariense RL-3</name>
    <dbReference type="NCBI Taxonomy" id="1346791"/>
    <lineage>
        <taxon>Bacteria</taxon>
        <taxon>Pseudomonadati</taxon>
        <taxon>Pseudomonadota</taxon>
        <taxon>Alphaproteobacteria</taxon>
        <taxon>Sphingomonadales</taxon>
        <taxon>Sphingomonadaceae</taxon>
        <taxon>Sphingobium</taxon>
    </lineage>
</organism>
<protein>
    <recommendedName>
        <fullName evidence="2">Cell wall hydrolase SleB domain-containing protein</fullName>
    </recommendedName>
</protein>
<evidence type="ECO:0000313" key="4">
    <source>
        <dbReference type="Proteomes" id="UP000015523"/>
    </source>
</evidence>
<dbReference type="InterPro" id="IPR042047">
    <property type="entry name" value="SleB_dom1"/>
</dbReference>
<evidence type="ECO:0000256" key="1">
    <source>
        <dbReference type="SAM" id="SignalP"/>
    </source>
</evidence>
<evidence type="ECO:0000259" key="2">
    <source>
        <dbReference type="Pfam" id="PF07486"/>
    </source>
</evidence>
<dbReference type="Proteomes" id="UP000015523">
    <property type="component" value="Unassembled WGS sequence"/>
</dbReference>
<feature type="chain" id="PRO_5004565736" description="Cell wall hydrolase SleB domain-containing protein" evidence="1">
    <location>
        <begin position="22"/>
        <end position="222"/>
    </location>
</feature>
<dbReference type="EMBL" id="AUWY01000112">
    <property type="protein sequence ID" value="EQB31029.1"/>
    <property type="molecule type" value="Genomic_DNA"/>
</dbReference>
<feature type="domain" description="Cell wall hydrolase SleB" evidence="2">
    <location>
        <begin position="119"/>
        <end position="221"/>
    </location>
</feature>
<keyword evidence="1" id="KW-0732">Signal</keyword>
<sequence>MSFRLKAAIAVALLLSATAAATSSDMTRAAEATLSTGSLPGITELEAPAAGRKPAVVFAAPREIVQPTAPVHKSDTPNFNEGSEPASSLAALVDAQGAPEALDDEMKCLAGAVYFESKGESLEGQLAVARVIINRAKSGRFADSLCGVVYQPSQFSFVRGRGMPPIRLESRDWREAVAIARIAMADSWDSKAEGALFFHARRVSPGWGKARLALIDNHVFYR</sequence>
<gene>
    <name evidence="3" type="ORF">M529_17080</name>
</gene>
<dbReference type="RefSeq" id="WP_021319077.1">
    <property type="nucleotide sequence ID" value="NZ_AUWY01000112.1"/>
</dbReference>
<dbReference type="Pfam" id="PF07486">
    <property type="entry name" value="Hydrolase_2"/>
    <property type="match status" value="1"/>
</dbReference>
<evidence type="ECO:0000313" key="3">
    <source>
        <dbReference type="EMBL" id="EQB31029.1"/>
    </source>
</evidence>
<dbReference type="eggNOG" id="COG3773">
    <property type="taxonomic scope" value="Bacteria"/>
</dbReference>
<name>T0K367_9SPHN</name>
<dbReference type="Gene3D" id="1.10.10.2520">
    <property type="entry name" value="Cell wall hydrolase SleB, domain 1"/>
    <property type="match status" value="1"/>
</dbReference>
<keyword evidence="4" id="KW-1185">Reference proteome</keyword>
<dbReference type="GO" id="GO:0016787">
    <property type="term" value="F:hydrolase activity"/>
    <property type="evidence" value="ECO:0007669"/>
    <property type="project" value="InterPro"/>
</dbReference>
<dbReference type="AlphaFoldDB" id="T0K367"/>
<reference evidence="3 4" key="1">
    <citation type="journal article" date="2013" name="Genome Announc.">
        <title>Draft Genome Sequence of Sphingobium ummariense Strain RL-3, a Hexachlorocyclohexane-Degrading Bacterium.</title>
        <authorList>
            <person name="Kohli P."/>
            <person name="Dua A."/>
            <person name="Sangwan N."/>
            <person name="Oldach P."/>
            <person name="Khurana J.P."/>
            <person name="Lal R."/>
        </authorList>
    </citation>
    <scope>NUCLEOTIDE SEQUENCE [LARGE SCALE GENOMIC DNA]</scope>
    <source>
        <strain evidence="3 4">RL-3</strain>
    </source>
</reference>
<feature type="signal peptide" evidence="1">
    <location>
        <begin position="1"/>
        <end position="21"/>
    </location>
</feature>
<dbReference type="PATRIC" id="fig|1346791.3.peg.3294"/>
<dbReference type="InterPro" id="IPR011105">
    <property type="entry name" value="Cell_wall_hydrolase_SleB"/>
</dbReference>
<proteinExistence type="predicted"/>
<comment type="caution">
    <text evidence="3">The sequence shown here is derived from an EMBL/GenBank/DDBJ whole genome shotgun (WGS) entry which is preliminary data.</text>
</comment>
<accession>T0K367</accession>